<dbReference type="Pfam" id="PF07690">
    <property type="entry name" value="MFS_1"/>
    <property type="match status" value="1"/>
</dbReference>
<comment type="caution">
    <text evidence="8">The sequence shown here is derived from an EMBL/GenBank/DDBJ whole genome shotgun (WGS) entry which is preliminary data.</text>
</comment>
<feature type="transmembrane region" description="Helical" evidence="6">
    <location>
        <begin position="298"/>
        <end position="316"/>
    </location>
</feature>
<dbReference type="InterPro" id="IPR011701">
    <property type="entry name" value="MFS"/>
</dbReference>
<feature type="transmembrane region" description="Helical" evidence="6">
    <location>
        <begin position="162"/>
        <end position="182"/>
    </location>
</feature>
<keyword evidence="2" id="KW-1003">Cell membrane</keyword>
<keyword evidence="9" id="KW-1185">Reference proteome</keyword>
<keyword evidence="5 6" id="KW-0472">Membrane</keyword>
<dbReference type="Gene3D" id="1.20.1250.20">
    <property type="entry name" value="MFS general substrate transporter like domains"/>
    <property type="match status" value="1"/>
</dbReference>
<feature type="transmembrane region" description="Helical" evidence="6">
    <location>
        <begin position="271"/>
        <end position="291"/>
    </location>
</feature>
<sequence>MERTPFLTVIAIWAAGLGAAAQFGKISVTFAMLGEHYGASGAAMGFVVSLVGFVGILFGVVAGVIVSRVGFRRALIWALFLGAAVSAYQALMPALGLLWLSRAVEGGSHLAIVVAAPTLIAQISAPRHRGLTLSLWSTFFGVAFAVLVLAGLPLAREQGPQALFAAHAVYMALMGVVILMLLPRDVIGPSGARLTLRKVLADHLRIYRSPRLSAPALGWLCYAAAWVATLTIMPAFVRADIRDLVAGAMPLAGVASSMTLGVFLLRHLPAITVVVTGFAASLAASVAIWLAPDHGWPFLLLAASLGLVQGGSFTAIPGLNPDPQDQALANGALAQMGNLGNTVGTPVLAALTASAAATGYMIFALVCFGGAIAVHLMLAAARR</sequence>
<dbReference type="PANTHER" id="PTHR43124:SF3">
    <property type="entry name" value="CHLORAMPHENICOL EFFLUX PUMP RV0191"/>
    <property type="match status" value="1"/>
</dbReference>
<accession>A0ABY2XD57</accession>
<feature type="transmembrane region" description="Helical" evidence="6">
    <location>
        <begin position="216"/>
        <end position="237"/>
    </location>
</feature>
<evidence type="ECO:0000256" key="1">
    <source>
        <dbReference type="ARBA" id="ARBA00004651"/>
    </source>
</evidence>
<name>A0ABY2XD57_9RHOB</name>
<feature type="transmembrane region" description="Helical" evidence="6">
    <location>
        <begin position="45"/>
        <end position="67"/>
    </location>
</feature>
<feature type="transmembrane region" description="Helical" evidence="6">
    <location>
        <begin position="360"/>
        <end position="381"/>
    </location>
</feature>
<dbReference type="InterPro" id="IPR050189">
    <property type="entry name" value="MFS_Efflux_Transporters"/>
</dbReference>
<protein>
    <submittedName>
        <fullName evidence="8">MFS transporter</fullName>
    </submittedName>
</protein>
<gene>
    <name evidence="8" type="ORF">FGK64_00600</name>
</gene>
<dbReference type="SUPFAM" id="SSF103473">
    <property type="entry name" value="MFS general substrate transporter"/>
    <property type="match status" value="1"/>
</dbReference>
<proteinExistence type="predicted"/>
<dbReference type="PROSITE" id="PS50850">
    <property type="entry name" value="MFS"/>
    <property type="match status" value="1"/>
</dbReference>
<evidence type="ECO:0000313" key="8">
    <source>
        <dbReference type="EMBL" id="TMV14522.1"/>
    </source>
</evidence>
<evidence type="ECO:0000256" key="5">
    <source>
        <dbReference type="ARBA" id="ARBA00023136"/>
    </source>
</evidence>
<evidence type="ECO:0000256" key="2">
    <source>
        <dbReference type="ARBA" id="ARBA00022475"/>
    </source>
</evidence>
<dbReference type="InterPro" id="IPR036259">
    <property type="entry name" value="MFS_trans_sf"/>
</dbReference>
<evidence type="ECO:0000256" key="6">
    <source>
        <dbReference type="SAM" id="Phobius"/>
    </source>
</evidence>
<dbReference type="PANTHER" id="PTHR43124">
    <property type="entry name" value="PURINE EFFLUX PUMP PBUE"/>
    <property type="match status" value="1"/>
</dbReference>
<evidence type="ECO:0000256" key="4">
    <source>
        <dbReference type="ARBA" id="ARBA00022989"/>
    </source>
</evidence>
<dbReference type="RefSeq" id="WP_138861874.1">
    <property type="nucleotide sequence ID" value="NZ_VCPC01000001.1"/>
</dbReference>
<keyword evidence="3 6" id="KW-0812">Transmembrane</keyword>
<dbReference type="InterPro" id="IPR020846">
    <property type="entry name" value="MFS_dom"/>
</dbReference>
<dbReference type="Proteomes" id="UP001191082">
    <property type="component" value="Unassembled WGS sequence"/>
</dbReference>
<feature type="transmembrane region" description="Helical" evidence="6">
    <location>
        <begin position="133"/>
        <end position="155"/>
    </location>
</feature>
<organism evidence="8 9">
    <name type="scientific">Arenibacterium halophilum</name>
    <dbReference type="NCBI Taxonomy" id="2583821"/>
    <lineage>
        <taxon>Bacteria</taxon>
        <taxon>Pseudomonadati</taxon>
        <taxon>Pseudomonadota</taxon>
        <taxon>Alphaproteobacteria</taxon>
        <taxon>Rhodobacterales</taxon>
        <taxon>Paracoccaceae</taxon>
        <taxon>Arenibacterium</taxon>
    </lineage>
</organism>
<feature type="transmembrane region" description="Helical" evidence="6">
    <location>
        <begin position="244"/>
        <end position="265"/>
    </location>
</feature>
<evidence type="ECO:0000256" key="3">
    <source>
        <dbReference type="ARBA" id="ARBA00022692"/>
    </source>
</evidence>
<reference evidence="8 9" key="1">
    <citation type="submission" date="2019-05" db="EMBL/GenBank/DDBJ databases">
        <title>Marivita sp. nov. isolated from sea sediment.</title>
        <authorList>
            <person name="Kim W."/>
        </authorList>
    </citation>
    <scope>NUCLEOTIDE SEQUENCE [LARGE SCALE GENOMIC DNA]</scope>
    <source>
        <strain evidence="8 9">CAU 1492</strain>
    </source>
</reference>
<feature type="transmembrane region" description="Helical" evidence="6">
    <location>
        <begin position="74"/>
        <end position="100"/>
    </location>
</feature>
<evidence type="ECO:0000313" key="9">
    <source>
        <dbReference type="Proteomes" id="UP001191082"/>
    </source>
</evidence>
<keyword evidence="4 6" id="KW-1133">Transmembrane helix</keyword>
<dbReference type="EMBL" id="VCPC01000001">
    <property type="protein sequence ID" value="TMV14522.1"/>
    <property type="molecule type" value="Genomic_DNA"/>
</dbReference>
<feature type="domain" description="Major facilitator superfamily (MFS) profile" evidence="7">
    <location>
        <begin position="8"/>
        <end position="382"/>
    </location>
</feature>
<evidence type="ECO:0000259" key="7">
    <source>
        <dbReference type="PROSITE" id="PS50850"/>
    </source>
</evidence>
<comment type="subcellular location">
    <subcellularLocation>
        <location evidence="1">Cell membrane</location>
        <topology evidence="1">Multi-pass membrane protein</topology>
    </subcellularLocation>
</comment>